<dbReference type="InterPro" id="IPR008193">
    <property type="entry name" value="RNA_pol_Rpb11_13-16kDa_CS"/>
</dbReference>
<dbReference type="GO" id="GO:0003677">
    <property type="term" value="F:DNA binding"/>
    <property type="evidence" value="ECO:0007669"/>
    <property type="project" value="InterPro"/>
</dbReference>
<name>A0A433P9P0_9FUNG</name>
<feature type="domain" description="DNA-directed RNA polymerase RBP11-like dimerisation" evidence="6">
    <location>
        <begin position="125"/>
        <end position="197"/>
    </location>
</feature>
<evidence type="ECO:0000256" key="4">
    <source>
        <dbReference type="ARBA" id="ARBA00023242"/>
    </source>
</evidence>
<dbReference type="GO" id="GO:0003899">
    <property type="term" value="F:DNA-directed RNA polymerase activity"/>
    <property type="evidence" value="ECO:0007669"/>
    <property type="project" value="InterPro"/>
</dbReference>
<dbReference type="Pfam" id="PF13656">
    <property type="entry name" value="RNA_pol_L_2"/>
    <property type="match status" value="1"/>
</dbReference>
<evidence type="ECO:0000256" key="1">
    <source>
        <dbReference type="ARBA" id="ARBA00004123"/>
    </source>
</evidence>
<dbReference type="HAMAP" id="MF_00261">
    <property type="entry name" value="RNApol_arch_Rpo11"/>
    <property type="match status" value="1"/>
</dbReference>
<evidence type="ECO:0000259" key="6">
    <source>
        <dbReference type="Pfam" id="PF13656"/>
    </source>
</evidence>
<protein>
    <submittedName>
        <fullName evidence="7">DNA-directed RNA polymerase</fullName>
    </submittedName>
</protein>
<dbReference type="InterPro" id="IPR036603">
    <property type="entry name" value="RBP11-like"/>
</dbReference>
<comment type="caution">
    <text evidence="7">The sequence shown here is derived from an EMBL/GenBank/DDBJ whole genome shotgun (WGS) entry which is preliminary data.</text>
</comment>
<comment type="similarity">
    <text evidence="5">Belongs to the archaeal Rpo11/eukaryotic RPB11/RPC19 RNA polymerase subunit family.</text>
</comment>
<dbReference type="GO" id="GO:0005665">
    <property type="term" value="C:RNA polymerase II, core complex"/>
    <property type="evidence" value="ECO:0007669"/>
    <property type="project" value="InterPro"/>
</dbReference>
<dbReference type="EMBL" id="RBNJ01027758">
    <property type="protein sequence ID" value="RUS14247.1"/>
    <property type="molecule type" value="Genomic_DNA"/>
</dbReference>
<keyword evidence="8" id="KW-1185">Reference proteome</keyword>
<dbReference type="Gene3D" id="3.30.1360.10">
    <property type="entry name" value="RNA polymerase, RBP11-like subunit"/>
    <property type="match status" value="1"/>
</dbReference>
<dbReference type="InterPro" id="IPR037685">
    <property type="entry name" value="RBP11"/>
</dbReference>
<dbReference type="InterPro" id="IPR022905">
    <property type="entry name" value="Rpo11-like"/>
</dbReference>
<dbReference type="AlphaFoldDB" id="A0A433P9P0"/>
<evidence type="ECO:0000313" key="7">
    <source>
        <dbReference type="EMBL" id="RUS14247.1"/>
    </source>
</evidence>
<dbReference type="SUPFAM" id="SSF55257">
    <property type="entry name" value="RBP11-like subunits of RNA polymerase"/>
    <property type="match status" value="1"/>
</dbReference>
<dbReference type="PROSITE" id="PS01154">
    <property type="entry name" value="RNA_POL_L_13KD"/>
    <property type="match status" value="1"/>
</dbReference>
<dbReference type="GO" id="GO:0006366">
    <property type="term" value="P:transcription by RNA polymerase II"/>
    <property type="evidence" value="ECO:0007669"/>
    <property type="project" value="InterPro"/>
</dbReference>
<organism evidence="7 8">
    <name type="scientific">Jimgerdemannia flammicorona</name>
    <dbReference type="NCBI Taxonomy" id="994334"/>
    <lineage>
        <taxon>Eukaryota</taxon>
        <taxon>Fungi</taxon>
        <taxon>Fungi incertae sedis</taxon>
        <taxon>Mucoromycota</taxon>
        <taxon>Mucoromycotina</taxon>
        <taxon>Endogonomycetes</taxon>
        <taxon>Endogonales</taxon>
        <taxon>Endogonaceae</taxon>
        <taxon>Jimgerdemannia</taxon>
    </lineage>
</organism>
<dbReference type="GO" id="GO:0046983">
    <property type="term" value="F:protein dimerization activity"/>
    <property type="evidence" value="ECO:0007669"/>
    <property type="project" value="InterPro"/>
</dbReference>
<evidence type="ECO:0000313" key="8">
    <source>
        <dbReference type="Proteomes" id="UP000274822"/>
    </source>
</evidence>
<gene>
    <name evidence="7" type="ORF">BC938DRAFT_477452</name>
</gene>
<comment type="subcellular location">
    <subcellularLocation>
        <location evidence="1">Nucleus</location>
    </subcellularLocation>
</comment>
<proteinExistence type="inferred from homology"/>
<accession>A0A433P9P0</accession>
<evidence type="ECO:0000256" key="5">
    <source>
        <dbReference type="ARBA" id="ARBA00025751"/>
    </source>
</evidence>
<dbReference type="PANTHER" id="PTHR13946:SF16">
    <property type="entry name" value="DNA-DIRECTED RNA POLYMERASE II SUBUNIT RPB11"/>
    <property type="match status" value="1"/>
</dbReference>
<dbReference type="Proteomes" id="UP000274822">
    <property type="component" value="Unassembled WGS sequence"/>
</dbReference>
<keyword evidence="2 7" id="KW-0240">DNA-directed RNA polymerase</keyword>
<dbReference type="InterPro" id="IPR009025">
    <property type="entry name" value="RBP11-like_dimer"/>
</dbReference>
<dbReference type="PANTHER" id="PTHR13946">
    <property type="entry name" value="DNA-DIRECTED RNA POLYMERASE I,II,III"/>
    <property type="match status" value="1"/>
</dbReference>
<evidence type="ECO:0000256" key="3">
    <source>
        <dbReference type="ARBA" id="ARBA00023163"/>
    </source>
</evidence>
<dbReference type="CDD" id="cd06926">
    <property type="entry name" value="RNAP_II_RPB11"/>
    <property type="match status" value="1"/>
</dbReference>
<evidence type="ECO:0000256" key="2">
    <source>
        <dbReference type="ARBA" id="ARBA00022478"/>
    </source>
</evidence>
<keyword evidence="3" id="KW-0804">Transcription</keyword>
<sequence>MGTFSGFLAAGDTVLPLAFSLLNISCDLRSSALRSTAEEALTLMSVFGGGIWVRRCRRGGMLNERAGSYRLLLRPGKSQKVCNLLSLFIPPTPSSMVAVRSPRLTSSKQFRRLKVIRDSKFANAMIVIFEREDHTLGNLLAHQLHRDPRVIFAGYQVSHPLDPYVLLRLRTNHTCDPGEALGDAMGELIQDIGTLKNRFDIDVLRHHAFDEAKAKNLEERERREAALETDF</sequence>
<keyword evidence="4" id="KW-0539">Nucleus</keyword>
<reference evidence="7 8" key="1">
    <citation type="journal article" date="2018" name="New Phytol.">
        <title>Phylogenomics of Endogonaceae and evolution of mycorrhizas within Mucoromycota.</title>
        <authorList>
            <person name="Chang Y."/>
            <person name="Desiro A."/>
            <person name="Na H."/>
            <person name="Sandor L."/>
            <person name="Lipzen A."/>
            <person name="Clum A."/>
            <person name="Barry K."/>
            <person name="Grigoriev I.V."/>
            <person name="Martin F.M."/>
            <person name="Stajich J.E."/>
            <person name="Smith M.E."/>
            <person name="Bonito G."/>
            <person name="Spatafora J.W."/>
        </authorList>
    </citation>
    <scope>NUCLEOTIDE SEQUENCE [LARGE SCALE GENOMIC DNA]</scope>
    <source>
        <strain evidence="7 8">AD002</strain>
    </source>
</reference>